<dbReference type="InterPro" id="IPR001460">
    <property type="entry name" value="PCN-bd_Tpept"/>
</dbReference>
<evidence type="ECO:0000256" key="2">
    <source>
        <dbReference type="ARBA" id="ARBA00022475"/>
    </source>
</evidence>
<dbReference type="GO" id="GO:0008658">
    <property type="term" value="F:penicillin binding"/>
    <property type="evidence" value="ECO:0007669"/>
    <property type="project" value="InterPro"/>
</dbReference>
<accession>A0A2N5X7C1</accession>
<keyword evidence="11 16" id="KW-1133">Transmembrane helix</keyword>
<evidence type="ECO:0000256" key="10">
    <source>
        <dbReference type="ARBA" id="ARBA00022984"/>
    </source>
</evidence>
<dbReference type="GO" id="GO:0009002">
    <property type="term" value="F:serine-type D-Ala-D-Ala carboxypeptidase activity"/>
    <property type="evidence" value="ECO:0007669"/>
    <property type="project" value="UniProtKB-UniRule"/>
</dbReference>
<keyword evidence="7 16" id="KW-0812">Transmembrane</keyword>
<evidence type="ECO:0000256" key="1">
    <source>
        <dbReference type="ARBA" id="ARBA00004370"/>
    </source>
</evidence>
<comment type="similarity">
    <text evidence="16">Belongs to the transpeptidase family. FtsI subfamily.</text>
</comment>
<feature type="domain" description="Penicillin-binding protein transpeptidase" evidence="17">
    <location>
        <begin position="253"/>
        <end position="549"/>
    </location>
</feature>
<dbReference type="Gene3D" id="3.40.710.10">
    <property type="entry name" value="DD-peptidase/beta-lactamase superfamily"/>
    <property type="match status" value="1"/>
</dbReference>
<dbReference type="GO" id="GO:0000917">
    <property type="term" value="P:division septum assembly"/>
    <property type="evidence" value="ECO:0007669"/>
    <property type="project" value="UniProtKB-KW"/>
</dbReference>
<dbReference type="Proteomes" id="UP000235005">
    <property type="component" value="Unassembled WGS sequence"/>
</dbReference>
<dbReference type="GO" id="GO:0071555">
    <property type="term" value="P:cell wall organization"/>
    <property type="evidence" value="ECO:0007669"/>
    <property type="project" value="UniProtKB-KW"/>
</dbReference>
<keyword evidence="6 16" id="KW-0645">Protease</keyword>
<evidence type="ECO:0000313" key="20">
    <source>
        <dbReference type="Proteomes" id="UP000235005"/>
    </source>
</evidence>
<evidence type="ECO:0000256" key="12">
    <source>
        <dbReference type="ARBA" id="ARBA00023136"/>
    </source>
</evidence>
<dbReference type="Pfam" id="PF03717">
    <property type="entry name" value="PBP_dimer"/>
    <property type="match status" value="1"/>
</dbReference>
<evidence type="ECO:0000256" key="15">
    <source>
        <dbReference type="ARBA" id="ARBA00023316"/>
    </source>
</evidence>
<evidence type="ECO:0000256" key="9">
    <source>
        <dbReference type="ARBA" id="ARBA00022960"/>
    </source>
</evidence>
<keyword evidence="2 16" id="KW-1003">Cell membrane</keyword>
<dbReference type="GO" id="GO:0009252">
    <property type="term" value="P:peptidoglycan biosynthetic process"/>
    <property type="evidence" value="ECO:0007669"/>
    <property type="project" value="UniProtKB-UniRule"/>
</dbReference>
<evidence type="ECO:0000313" key="19">
    <source>
        <dbReference type="EMBL" id="PLW70380.1"/>
    </source>
</evidence>
<keyword evidence="10 16" id="KW-0573">Peptidoglycan synthesis</keyword>
<dbReference type="SUPFAM" id="SSF56519">
    <property type="entry name" value="Penicillin binding protein dimerisation domain"/>
    <property type="match status" value="1"/>
</dbReference>
<feature type="domain" description="Penicillin-binding protein dimerisation" evidence="18">
    <location>
        <begin position="65"/>
        <end position="212"/>
    </location>
</feature>
<comment type="caution">
    <text evidence="19">The sequence shown here is derived from an EMBL/GenBank/DDBJ whole genome shotgun (WGS) entry which is preliminary data.</text>
</comment>
<keyword evidence="20" id="KW-1185">Reference proteome</keyword>
<comment type="catalytic activity">
    <reaction evidence="16">
        <text>Preferential cleavage: (Ac)2-L-Lys-D-Ala-|-D-Ala. Also transpeptidation of peptidyl-alanyl moieties that are N-acyl substituents of D-alanine.</text>
        <dbReference type="EC" id="3.4.16.4"/>
    </reaction>
</comment>
<evidence type="ECO:0000259" key="18">
    <source>
        <dbReference type="Pfam" id="PF03717"/>
    </source>
</evidence>
<dbReference type="OrthoDB" id="9789078at2"/>
<dbReference type="InterPro" id="IPR036138">
    <property type="entry name" value="PBP_dimer_sf"/>
</dbReference>
<dbReference type="AlphaFoldDB" id="A0A2N5X7C1"/>
<dbReference type="InterPro" id="IPR005311">
    <property type="entry name" value="PBP_dimer"/>
</dbReference>
<organism evidence="19 20">
    <name type="scientific">Pseudohalioglobus lutimaris</name>
    <dbReference type="NCBI Taxonomy" id="1737061"/>
    <lineage>
        <taxon>Bacteria</taxon>
        <taxon>Pseudomonadati</taxon>
        <taxon>Pseudomonadota</taxon>
        <taxon>Gammaproteobacteria</taxon>
        <taxon>Cellvibrionales</taxon>
        <taxon>Halieaceae</taxon>
        <taxon>Pseudohalioglobus</taxon>
    </lineage>
</organism>
<evidence type="ECO:0000259" key="17">
    <source>
        <dbReference type="Pfam" id="PF00905"/>
    </source>
</evidence>
<feature type="active site" description="Acyl-ester intermediate" evidence="16">
    <location>
        <position position="300"/>
    </location>
</feature>
<keyword evidence="8 16" id="KW-0378">Hydrolase</keyword>
<dbReference type="PANTHER" id="PTHR30627:SF1">
    <property type="entry name" value="PEPTIDOGLYCAN D,D-TRANSPEPTIDASE FTSI"/>
    <property type="match status" value="1"/>
</dbReference>
<keyword evidence="3 16" id="KW-0997">Cell inner membrane</keyword>
<dbReference type="EC" id="3.4.16.4" evidence="16"/>
<keyword evidence="5 16" id="KW-0121">Carboxypeptidase</keyword>
<name>A0A2N5X7C1_9GAMM</name>
<dbReference type="GO" id="GO:0043093">
    <property type="term" value="P:FtsZ-dependent cytokinesis"/>
    <property type="evidence" value="ECO:0007669"/>
    <property type="project" value="UniProtKB-UniRule"/>
</dbReference>
<dbReference type="Gene3D" id="3.30.450.330">
    <property type="match status" value="1"/>
</dbReference>
<dbReference type="HAMAP" id="MF_02080">
    <property type="entry name" value="FtsI_transpept"/>
    <property type="match status" value="1"/>
</dbReference>
<gene>
    <name evidence="16" type="primary">ftsI</name>
    <name evidence="19" type="ORF">C0039_04025</name>
</gene>
<evidence type="ECO:0000256" key="3">
    <source>
        <dbReference type="ARBA" id="ARBA00022519"/>
    </source>
</evidence>
<dbReference type="Gene3D" id="3.90.1310.10">
    <property type="entry name" value="Penicillin-binding protein 2a (Domain 2)"/>
    <property type="match status" value="1"/>
</dbReference>
<dbReference type="Pfam" id="PF00905">
    <property type="entry name" value="Transpeptidase"/>
    <property type="match status" value="1"/>
</dbReference>
<dbReference type="GO" id="GO:0005886">
    <property type="term" value="C:plasma membrane"/>
    <property type="evidence" value="ECO:0007669"/>
    <property type="project" value="UniProtKB-UniRule"/>
</dbReference>
<dbReference type="SUPFAM" id="SSF56601">
    <property type="entry name" value="beta-lactamase/transpeptidase-like"/>
    <property type="match status" value="1"/>
</dbReference>
<dbReference type="GO" id="GO:0008360">
    <property type="term" value="P:regulation of cell shape"/>
    <property type="evidence" value="ECO:0007669"/>
    <property type="project" value="UniProtKB-KW"/>
</dbReference>
<proteinExistence type="inferred from homology"/>
<evidence type="ECO:0000256" key="14">
    <source>
        <dbReference type="ARBA" id="ARBA00023306"/>
    </source>
</evidence>
<evidence type="ECO:0000256" key="13">
    <source>
        <dbReference type="ARBA" id="ARBA00023210"/>
    </source>
</evidence>
<comment type="pathway">
    <text evidence="16">Cell wall biogenesis; peptidoglycan biosynthesis.</text>
</comment>
<sequence>MKAVAKKRAGRTPRMWRLYLVAGLLLSMLSLLVGRVLSLQILETDRGYSFLQDQGDARSLRGAEIPAYRGVITDRRGEPLAVSTPVVSLWADPRLLAGSERLPELAESLGMALPALQERLQRYDGKHFMYLQRHRVPHEARDILARRFPGVYGEREYRRFYPAGEVAAQLIGFTNLDDEGIDGIELAYNDWLKGVPGKKQYIKNLKGKMVRDIGVVQPARPGKDLRLSIDMRLQTLQHRELRKAVTATGAASGSVVTLDARTGEVLAMVNYPVYNPNSRKGMKASSMRNRAITDTYEPGSTMKSLTLVAALESGRYTTESLIDTSPGWIRVGPKTYPDPRNYGEISLSRVIEKSSQVGVTKLAVDLGHERIWEVFRRFGIGEPMNTGFPGESSGLLPNRARWYSTERISLAFGYGITTTPLQLARAYTVFANGGVQRPVSLLALDGELPEGRQVVAPDIAAQVLQVLHRVTGEHGTARKARVEGYQVGGKTGTVHKVGPQGYIKDAYVALFAGVAPVNDPRVVTVVLINEPKGESYGGGAAAAPVFSAVTDGALRLLGVTPTEFPEDVATATVVRGGAA</sequence>
<dbReference type="GO" id="GO:0008955">
    <property type="term" value="F:peptidoglycan glycosyltransferase activity"/>
    <property type="evidence" value="ECO:0007669"/>
    <property type="project" value="InterPro"/>
</dbReference>
<evidence type="ECO:0000256" key="6">
    <source>
        <dbReference type="ARBA" id="ARBA00022670"/>
    </source>
</evidence>
<evidence type="ECO:0000256" key="5">
    <source>
        <dbReference type="ARBA" id="ARBA00022645"/>
    </source>
</evidence>
<keyword evidence="13 16" id="KW-0717">Septation</keyword>
<evidence type="ECO:0000256" key="8">
    <source>
        <dbReference type="ARBA" id="ARBA00022801"/>
    </source>
</evidence>
<comment type="subcellular location">
    <subcellularLocation>
        <location evidence="1">Membrane</location>
    </subcellularLocation>
</comment>
<keyword evidence="14 16" id="KW-0131">Cell cycle</keyword>
<dbReference type="InterPro" id="IPR037532">
    <property type="entry name" value="FtsI_transpept"/>
</dbReference>
<dbReference type="EMBL" id="PKUS01000002">
    <property type="protein sequence ID" value="PLW70380.1"/>
    <property type="molecule type" value="Genomic_DNA"/>
</dbReference>
<reference evidence="19 20" key="1">
    <citation type="submission" date="2018-01" db="EMBL/GenBank/DDBJ databases">
        <title>The draft genome sequence of Halioglobus lutimaris HF004.</title>
        <authorList>
            <person name="Du Z.-J."/>
            <person name="Shi M.-J."/>
        </authorList>
    </citation>
    <scope>NUCLEOTIDE SEQUENCE [LARGE SCALE GENOMIC DNA]</scope>
    <source>
        <strain evidence="19 20">HF004</strain>
    </source>
</reference>
<evidence type="ECO:0000256" key="11">
    <source>
        <dbReference type="ARBA" id="ARBA00022989"/>
    </source>
</evidence>
<comment type="function">
    <text evidence="16">Catalyzes cross-linking of the peptidoglycan cell wall at the division septum.</text>
</comment>
<evidence type="ECO:0000256" key="16">
    <source>
        <dbReference type="HAMAP-Rule" id="MF_02080"/>
    </source>
</evidence>
<dbReference type="PANTHER" id="PTHR30627">
    <property type="entry name" value="PEPTIDOGLYCAN D,D-TRANSPEPTIDASE"/>
    <property type="match status" value="1"/>
</dbReference>
<keyword evidence="9 16" id="KW-0133">Cell shape</keyword>
<dbReference type="UniPathway" id="UPA00219"/>
<dbReference type="InterPro" id="IPR050515">
    <property type="entry name" value="Beta-lactam/transpept"/>
</dbReference>
<dbReference type="InterPro" id="IPR012338">
    <property type="entry name" value="Beta-lactam/transpept-like"/>
</dbReference>
<keyword evidence="15 16" id="KW-0961">Cell wall biogenesis/degradation</keyword>
<keyword evidence="12 16" id="KW-0472">Membrane</keyword>
<dbReference type="GO" id="GO:0006508">
    <property type="term" value="P:proteolysis"/>
    <property type="evidence" value="ECO:0007669"/>
    <property type="project" value="UniProtKB-KW"/>
</dbReference>
<protein>
    <recommendedName>
        <fullName evidence="16">Peptidoglycan D,D-transpeptidase FtsI</fullName>
        <ecNumber evidence="16">3.4.16.4</ecNumber>
    </recommendedName>
    <alternativeName>
        <fullName evidence="16">Penicillin-binding protein 3</fullName>
        <shortName evidence="16">PBP-3</shortName>
    </alternativeName>
</protein>
<keyword evidence="4 16" id="KW-0132">Cell division</keyword>
<evidence type="ECO:0000256" key="7">
    <source>
        <dbReference type="ARBA" id="ARBA00022692"/>
    </source>
</evidence>
<evidence type="ECO:0000256" key="4">
    <source>
        <dbReference type="ARBA" id="ARBA00022618"/>
    </source>
</evidence>